<keyword evidence="1" id="KW-0949">S-adenosyl-L-methionine</keyword>
<evidence type="ECO:0000313" key="5">
    <source>
        <dbReference type="Proteomes" id="UP000191931"/>
    </source>
</evidence>
<evidence type="ECO:0000259" key="3">
    <source>
        <dbReference type="PROSITE" id="PS51668"/>
    </source>
</evidence>
<dbReference type="PROSITE" id="PS51668">
    <property type="entry name" value="TSAA_2"/>
    <property type="match status" value="1"/>
</dbReference>
<dbReference type="InterPro" id="IPR036414">
    <property type="entry name" value="YaeB_N_sf"/>
</dbReference>
<accession>A0A1W1HHP1</accession>
<proteinExistence type="inferred from homology"/>
<organism evidence="4 5">
    <name type="scientific">Desulfamplus magnetovallimortis</name>
    <dbReference type="NCBI Taxonomy" id="1246637"/>
    <lineage>
        <taxon>Bacteria</taxon>
        <taxon>Pseudomonadati</taxon>
        <taxon>Thermodesulfobacteriota</taxon>
        <taxon>Desulfobacteria</taxon>
        <taxon>Desulfobacterales</taxon>
        <taxon>Desulfobacteraceae</taxon>
        <taxon>Desulfamplus</taxon>
    </lineage>
</organism>
<dbReference type="Proteomes" id="UP000191931">
    <property type="component" value="Unassembled WGS sequence"/>
</dbReference>
<dbReference type="AlphaFoldDB" id="A0A1W1HHP1"/>
<reference evidence="4 5" key="1">
    <citation type="submission" date="2017-03" db="EMBL/GenBank/DDBJ databases">
        <authorList>
            <person name="Afonso C.L."/>
            <person name="Miller P.J."/>
            <person name="Scott M.A."/>
            <person name="Spackman E."/>
            <person name="Goraichik I."/>
            <person name="Dimitrov K.M."/>
            <person name="Suarez D.L."/>
            <person name="Swayne D.E."/>
        </authorList>
    </citation>
    <scope>NUCLEOTIDE SEQUENCE [LARGE SCALE GENOMIC DNA]</scope>
    <source>
        <strain evidence="4">PRJEB14757</strain>
    </source>
</reference>
<dbReference type="Gene3D" id="2.40.30.70">
    <property type="entry name" value="YaeB-like"/>
    <property type="match status" value="1"/>
</dbReference>
<protein>
    <recommendedName>
        <fullName evidence="3">TsaA-like domain-containing protein</fullName>
    </recommendedName>
</protein>
<sequence>MDFPEITLRAVGFVKSEIKEPVLRADNNGITLEEKLKKVKIENDKIKTMISEIVIEPDFAELLDDIDDYSHILVLFWAHKVPEASRKLTKVHPMGLKDIPRKGIFATCSPARPNPVLVTAVKLIERKGNILKIQGFEAIDGTPVIDIKPYVEGYHRVESPTRPEWMENIHRQLESL</sequence>
<keyword evidence="5" id="KW-1185">Reference proteome</keyword>
<dbReference type="OrthoDB" id="9804309at2"/>
<dbReference type="CDD" id="cd09281">
    <property type="entry name" value="UPF0066"/>
    <property type="match status" value="1"/>
</dbReference>
<name>A0A1W1HHP1_9BACT</name>
<gene>
    <name evidence="4" type="ORF">MTBBW1_50015</name>
</gene>
<dbReference type="RefSeq" id="WP_080797803.1">
    <property type="nucleotide sequence ID" value="NZ_LT828540.1"/>
</dbReference>
<dbReference type="InterPro" id="IPR040372">
    <property type="entry name" value="YaeB-like"/>
</dbReference>
<dbReference type="NCBIfam" id="TIGR00104">
    <property type="entry name" value="tRNA_TsaA"/>
    <property type="match status" value="1"/>
</dbReference>
<dbReference type="EMBL" id="FWEV01000292">
    <property type="protein sequence ID" value="SLM31892.1"/>
    <property type="molecule type" value="Genomic_DNA"/>
</dbReference>
<dbReference type="InterPro" id="IPR023370">
    <property type="entry name" value="TrmO-like_N"/>
</dbReference>
<dbReference type="SUPFAM" id="SSF118196">
    <property type="entry name" value="YaeB-like"/>
    <property type="match status" value="1"/>
</dbReference>
<dbReference type="STRING" id="1246637.MTBBW1_50015"/>
<comment type="similarity">
    <text evidence="2">Belongs to the tRNA methyltransferase O family.</text>
</comment>
<feature type="domain" description="TsaA-like" evidence="3">
    <location>
        <begin position="36"/>
        <end position="159"/>
    </location>
</feature>
<evidence type="ECO:0000256" key="2">
    <source>
        <dbReference type="ARBA" id="ARBA00033753"/>
    </source>
</evidence>
<dbReference type="Pfam" id="PF01980">
    <property type="entry name" value="TrmO_N"/>
    <property type="match status" value="1"/>
</dbReference>
<evidence type="ECO:0000313" key="4">
    <source>
        <dbReference type="EMBL" id="SLM31892.1"/>
    </source>
</evidence>
<dbReference type="InterPro" id="IPR036413">
    <property type="entry name" value="YaeB-like_sf"/>
</dbReference>
<evidence type="ECO:0000256" key="1">
    <source>
        <dbReference type="ARBA" id="ARBA00022691"/>
    </source>
</evidence>
<dbReference type="PANTHER" id="PTHR12818:SF0">
    <property type="entry name" value="TRNA (ADENINE(37)-N6)-METHYLTRANSFERASE"/>
    <property type="match status" value="1"/>
</dbReference>
<dbReference type="PANTHER" id="PTHR12818">
    <property type="entry name" value="TRNA (ADENINE(37)-N6)-METHYLTRANSFERASE"/>
    <property type="match status" value="1"/>
</dbReference>